<name>A0A194Q903_PAPXU</name>
<dbReference type="EMBL" id="KQ459299">
    <property type="protein sequence ID" value="KPJ02003.1"/>
    <property type="molecule type" value="Genomic_DNA"/>
</dbReference>
<evidence type="ECO:0000256" key="1">
    <source>
        <dbReference type="SAM" id="SignalP"/>
    </source>
</evidence>
<dbReference type="Proteomes" id="UP000053268">
    <property type="component" value="Unassembled WGS sequence"/>
</dbReference>
<keyword evidence="3" id="KW-1185">Reference proteome</keyword>
<feature type="signal peptide" evidence="1">
    <location>
        <begin position="1"/>
        <end position="20"/>
    </location>
</feature>
<evidence type="ECO:0000313" key="3">
    <source>
        <dbReference type="Proteomes" id="UP000053268"/>
    </source>
</evidence>
<reference evidence="2 3" key="1">
    <citation type="journal article" date="2015" name="Nat. Commun.">
        <title>Outbred genome sequencing and CRISPR/Cas9 gene editing in butterflies.</title>
        <authorList>
            <person name="Li X."/>
            <person name="Fan D."/>
            <person name="Zhang W."/>
            <person name="Liu G."/>
            <person name="Zhang L."/>
            <person name="Zhao L."/>
            <person name="Fang X."/>
            <person name="Chen L."/>
            <person name="Dong Y."/>
            <person name="Chen Y."/>
            <person name="Ding Y."/>
            <person name="Zhao R."/>
            <person name="Feng M."/>
            <person name="Zhu Y."/>
            <person name="Feng Y."/>
            <person name="Jiang X."/>
            <person name="Zhu D."/>
            <person name="Xiang H."/>
            <person name="Feng X."/>
            <person name="Li S."/>
            <person name="Wang J."/>
            <person name="Zhang G."/>
            <person name="Kronforst M.R."/>
            <person name="Wang W."/>
        </authorList>
    </citation>
    <scope>NUCLEOTIDE SEQUENCE [LARGE SCALE GENOMIC DNA]</scope>
    <source>
        <strain evidence="2">Ya'a_city_454_Px</strain>
        <tissue evidence="2">Whole body</tissue>
    </source>
</reference>
<keyword evidence="1" id="KW-0732">Signal</keyword>
<accession>A0A194Q903</accession>
<gene>
    <name evidence="2" type="ORF">RR46_05212</name>
</gene>
<proteinExistence type="predicted"/>
<protein>
    <recommendedName>
        <fullName evidence="4">Secapin</fullName>
    </recommendedName>
</protein>
<organism evidence="2 3">
    <name type="scientific">Papilio xuthus</name>
    <name type="common">Asian swallowtail butterfly</name>
    <dbReference type="NCBI Taxonomy" id="66420"/>
    <lineage>
        <taxon>Eukaryota</taxon>
        <taxon>Metazoa</taxon>
        <taxon>Ecdysozoa</taxon>
        <taxon>Arthropoda</taxon>
        <taxon>Hexapoda</taxon>
        <taxon>Insecta</taxon>
        <taxon>Pterygota</taxon>
        <taxon>Neoptera</taxon>
        <taxon>Endopterygota</taxon>
        <taxon>Lepidoptera</taxon>
        <taxon>Glossata</taxon>
        <taxon>Ditrysia</taxon>
        <taxon>Papilionoidea</taxon>
        <taxon>Papilionidae</taxon>
        <taxon>Papilioninae</taxon>
        <taxon>Papilio</taxon>
    </lineage>
</organism>
<sequence length="72" mass="8185">MDAKIVLFVVILSLYTFSTGQSGIVFNFHEKLRMATTSTTERVKSGQIIRVPVLECPDGQRRDHLDNCKQPF</sequence>
<evidence type="ECO:0000313" key="2">
    <source>
        <dbReference type="EMBL" id="KPJ02003.1"/>
    </source>
</evidence>
<evidence type="ECO:0008006" key="4">
    <source>
        <dbReference type="Google" id="ProtNLM"/>
    </source>
</evidence>
<dbReference type="AlphaFoldDB" id="A0A194Q903"/>
<feature type="chain" id="PRO_5008264150" description="Secapin" evidence="1">
    <location>
        <begin position="21"/>
        <end position="72"/>
    </location>
</feature>